<dbReference type="Proteomes" id="UP000634136">
    <property type="component" value="Unassembled WGS sequence"/>
</dbReference>
<evidence type="ECO:0000313" key="1">
    <source>
        <dbReference type="EMBL" id="KAF7818191.1"/>
    </source>
</evidence>
<keyword evidence="2" id="KW-1185">Reference proteome</keyword>
<dbReference type="AlphaFoldDB" id="A0A834TBT7"/>
<proteinExistence type="predicted"/>
<protein>
    <submittedName>
        <fullName evidence="1">Uncharacterized protein</fullName>
    </submittedName>
</protein>
<organism evidence="1 2">
    <name type="scientific">Senna tora</name>
    <dbReference type="NCBI Taxonomy" id="362788"/>
    <lineage>
        <taxon>Eukaryota</taxon>
        <taxon>Viridiplantae</taxon>
        <taxon>Streptophyta</taxon>
        <taxon>Embryophyta</taxon>
        <taxon>Tracheophyta</taxon>
        <taxon>Spermatophyta</taxon>
        <taxon>Magnoliopsida</taxon>
        <taxon>eudicotyledons</taxon>
        <taxon>Gunneridae</taxon>
        <taxon>Pentapetalae</taxon>
        <taxon>rosids</taxon>
        <taxon>fabids</taxon>
        <taxon>Fabales</taxon>
        <taxon>Fabaceae</taxon>
        <taxon>Caesalpinioideae</taxon>
        <taxon>Cassia clade</taxon>
        <taxon>Senna</taxon>
    </lineage>
</organism>
<evidence type="ECO:0000313" key="2">
    <source>
        <dbReference type="Proteomes" id="UP000634136"/>
    </source>
</evidence>
<gene>
    <name evidence="1" type="ORF">G2W53_023646</name>
</gene>
<dbReference type="EMBL" id="JAAIUW010000008">
    <property type="protein sequence ID" value="KAF7818191.1"/>
    <property type="molecule type" value="Genomic_DNA"/>
</dbReference>
<comment type="caution">
    <text evidence="1">The sequence shown here is derived from an EMBL/GenBank/DDBJ whole genome shotgun (WGS) entry which is preliminary data.</text>
</comment>
<name>A0A834TBT7_9FABA</name>
<sequence length="27" mass="3034">MASVFQSHGKTYLLNDTLANQQMNNHA</sequence>
<reference evidence="1" key="1">
    <citation type="submission" date="2020-09" db="EMBL/GenBank/DDBJ databases">
        <title>Genome-Enabled Discovery of Anthraquinone Biosynthesis in Senna tora.</title>
        <authorList>
            <person name="Kang S.-H."/>
            <person name="Pandey R.P."/>
            <person name="Lee C.-M."/>
            <person name="Sim J.-S."/>
            <person name="Jeong J.-T."/>
            <person name="Choi B.-S."/>
            <person name="Jung M."/>
            <person name="Ginzburg D."/>
            <person name="Zhao K."/>
            <person name="Won S.Y."/>
            <person name="Oh T.-J."/>
            <person name="Yu Y."/>
            <person name="Kim N.-H."/>
            <person name="Lee O.R."/>
            <person name="Lee T.-H."/>
            <person name="Bashyal P."/>
            <person name="Kim T.-S."/>
            <person name="Lee W.-H."/>
            <person name="Kawkins C."/>
            <person name="Kim C.-K."/>
            <person name="Kim J.S."/>
            <person name="Ahn B.O."/>
            <person name="Rhee S.Y."/>
            <person name="Sohng J.K."/>
        </authorList>
    </citation>
    <scope>NUCLEOTIDE SEQUENCE</scope>
    <source>
        <tissue evidence="1">Leaf</tissue>
    </source>
</reference>
<accession>A0A834TBT7</accession>